<comment type="caution">
    <text evidence="1">The sequence shown here is derived from an EMBL/GenBank/DDBJ whole genome shotgun (WGS) entry which is preliminary data.</text>
</comment>
<evidence type="ECO:0000313" key="2">
    <source>
        <dbReference type="Proteomes" id="UP000673383"/>
    </source>
</evidence>
<name>A0A8I1Y6G6_BRAEL</name>
<sequence length="213" mass="23440">MNICSMNKATLERVIAALRVHHNDPRMGGGLAAKIKREEMPASLAGLFEVWPADEDGTYRLAVTDNGLALVWRAYAIAEIAAGRGRLASLDKHSECLGIVNFDPAFDYVCDQMRGRGVRPCSDACRQSWTDVTDWVVNDGVADEPRKRWAQSAWARRASAHRAYVAAGLARRGCDIWHPEATLLFVTPRPRATPVHETLSNEDEAALANLSVS</sequence>
<evidence type="ECO:0000313" key="1">
    <source>
        <dbReference type="EMBL" id="MBP1294130.1"/>
    </source>
</evidence>
<organism evidence="1 2">
    <name type="scientific">Bradyrhizobium elkanii</name>
    <dbReference type="NCBI Taxonomy" id="29448"/>
    <lineage>
        <taxon>Bacteria</taxon>
        <taxon>Pseudomonadati</taxon>
        <taxon>Pseudomonadota</taxon>
        <taxon>Alphaproteobacteria</taxon>
        <taxon>Hyphomicrobiales</taxon>
        <taxon>Nitrobacteraceae</taxon>
        <taxon>Bradyrhizobium</taxon>
    </lineage>
</organism>
<dbReference type="Proteomes" id="UP000673383">
    <property type="component" value="Unassembled WGS sequence"/>
</dbReference>
<dbReference type="RefSeq" id="WP_209944094.1">
    <property type="nucleotide sequence ID" value="NZ_JAFICZ010000001.1"/>
</dbReference>
<accession>A0A8I1Y6G6</accession>
<reference evidence="1" key="1">
    <citation type="submission" date="2021-02" db="EMBL/GenBank/DDBJ databases">
        <title>Genomic Encyclopedia of Type Strains, Phase IV (KMG-V): Genome sequencing to study the core and pangenomes of soil and plant-associated prokaryotes.</title>
        <authorList>
            <person name="Whitman W."/>
        </authorList>
    </citation>
    <scope>NUCLEOTIDE SEQUENCE</scope>
    <source>
        <strain evidence="1">USDA 406</strain>
    </source>
</reference>
<gene>
    <name evidence="1" type="ORF">JOH49_003883</name>
</gene>
<protein>
    <submittedName>
        <fullName evidence="1">Uncharacterized protein</fullName>
    </submittedName>
</protein>
<dbReference type="EMBL" id="JAFICZ010000001">
    <property type="protein sequence ID" value="MBP1294130.1"/>
    <property type="molecule type" value="Genomic_DNA"/>
</dbReference>
<dbReference type="AlphaFoldDB" id="A0A8I1Y6G6"/>
<proteinExistence type="predicted"/>